<evidence type="ECO:0000256" key="3">
    <source>
        <dbReference type="ARBA" id="ARBA00023004"/>
    </source>
</evidence>
<gene>
    <name evidence="5" type="ORF">FSB_LOCUS9059</name>
</gene>
<protein>
    <recommendedName>
        <fullName evidence="6">Cytochrome P450</fullName>
    </recommendedName>
</protein>
<dbReference type="EMBL" id="OIVN01000499">
    <property type="protein sequence ID" value="SPC81177.1"/>
    <property type="molecule type" value="Genomic_DNA"/>
</dbReference>
<dbReference type="InterPro" id="IPR001128">
    <property type="entry name" value="Cyt_P450"/>
</dbReference>
<evidence type="ECO:0000313" key="5">
    <source>
        <dbReference type="EMBL" id="SPC81177.1"/>
    </source>
</evidence>
<keyword evidence="3 4" id="KW-0408">Iron</keyword>
<feature type="binding site" description="axial binding residue" evidence="4">
    <location>
        <position position="334"/>
    </location>
    <ligand>
        <name>heme</name>
        <dbReference type="ChEBI" id="CHEBI:30413"/>
    </ligand>
    <ligandPart>
        <name>Fe</name>
        <dbReference type="ChEBI" id="CHEBI:18248"/>
    </ligandPart>
</feature>
<dbReference type="Gene3D" id="1.10.630.10">
    <property type="entry name" value="Cytochrome P450"/>
    <property type="match status" value="2"/>
</dbReference>
<dbReference type="PANTHER" id="PTHR24286:SF190">
    <property type="entry name" value="CYTOCHROME P450"/>
    <property type="match status" value="1"/>
</dbReference>
<organism evidence="5">
    <name type="scientific">Fagus sylvatica</name>
    <name type="common">Beechnut</name>
    <dbReference type="NCBI Taxonomy" id="28930"/>
    <lineage>
        <taxon>Eukaryota</taxon>
        <taxon>Viridiplantae</taxon>
        <taxon>Streptophyta</taxon>
        <taxon>Embryophyta</taxon>
        <taxon>Tracheophyta</taxon>
        <taxon>Spermatophyta</taxon>
        <taxon>Magnoliopsida</taxon>
        <taxon>eudicotyledons</taxon>
        <taxon>Gunneridae</taxon>
        <taxon>Pentapetalae</taxon>
        <taxon>rosids</taxon>
        <taxon>fabids</taxon>
        <taxon>Fagales</taxon>
        <taxon>Fagaceae</taxon>
        <taxon>Fagus</taxon>
    </lineage>
</organism>
<accession>A0A2N9EQT8</accession>
<evidence type="ECO:0000256" key="2">
    <source>
        <dbReference type="ARBA" id="ARBA00022723"/>
    </source>
</evidence>
<reference evidence="5" key="1">
    <citation type="submission" date="2018-02" db="EMBL/GenBank/DDBJ databases">
        <authorList>
            <person name="Cohen D.B."/>
            <person name="Kent A.D."/>
        </authorList>
    </citation>
    <scope>NUCLEOTIDE SEQUENCE</scope>
</reference>
<evidence type="ECO:0000256" key="1">
    <source>
        <dbReference type="ARBA" id="ARBA00010617"/>
    </source>
</evidence>
<dbReference type="GO" id="GO:0005506">
    <property type="term" value="F:iron ion binding"/>
    <property type="evidence" value="ECO:0007669"/>
    <property type="project" value="InterPro"/>
</dbReference>
<evidence type="ECO:0008006" key="6">
    <source>
        <dbReference type="Google" id="ProtNLM"/>
    </source>
</evidence>
<dbReference type="AlphaFoldDB" id="A0A2N9EQT8"/>
<name>A0A2N9EQT8_FAGSY</name>
<proteinExistence type="inferred from homology"/>
<dbReference type="GO" id="GO:0016705">
    <property type="term" value="F:oxidoreductase activity, acting on paired donors, with incorporation or reduction of molecular oxygen"/>
    <property type="evidence" value="ECO:0007669"/>
    <property type="project" value="InterPro"/>
</dbReference>
<dbReference type="Pfam" id="PF00067">
    <property type="entry name" value="p450"/>
    <property type="match status" value="2"/>
</dbReference>
<dbReference type="PANTHER" id="PTHR24286">
    <property type="entry name" value="CYTOCHROME P450 26"/>
    <property type="match status" value="1"/>
</dbReference>
<dbReference type="SUPFAM" id="SSF48264">
    <property type="entry name" value="Cytochrome P450"/>
    <property type="match status" value="1"/>
</dbReference>
<dbReference type="PRINTS" id="PR00463">
    <property type="entry name" value="EP450I"/>
</dbReference>
<sequence length="387" mass="44332">MARTKDQEVWSNIKVKPLWKITVFIYGQAANKFVFTSDSTTLSNQQTQSVRTILGEQNILELSGEDHKRVRGALVSFLKPESLKQYVGKMDEEVKKHLELHWQGKQQVKVRVAPHEDPHIQHNLLTLFGVERGARKDKFVACFQEMIEGMWSIPINLPFTRYNRSLRARTRVQNMVKDLIREKRLELEQKGASTHQDLITCMLSIHNENNEQVITEKEIVDNVILVMVAGHDTSSVLITFIMRLLANEPTIYAAVLQEQEEIKSKPSGEKALKDIEYGGYLIPKGWHVFWVSPMTHMDSSIFPEPSKFDPSRFENQASVPPYCFVASGGGPRICPGYEFARIETLVTIHHQVTHFTWKLCADHSFSRDPMPIPTQGLPIQLVPKKTF</sequence>
<evidence type="ECO:0000256" key="4">
    <source>
        <dbReference type="PIRSR" id="PIRSR602401-1"/>
    </source>
</evidence>
<comment type="cofactor">
    <cofactor evidence="4">
        <name>heme</name>
        <dbReference type="ChEBI" id="CHEBI:30413"/>
    </cofactor>
</comment>
<keyword evidence="2 4" id="KW-0479">Metal-binding</keyword>
<dbReference type="InterPro" id="IPR002401">
    <property type="entry name" value="Cyt_P450_E_grp-I"/>
</dbReference>
<dbReference type="GO" id="GO:0016125">
    <property type="term" value="P:sterol metabolic process"/>
    <property type="evidence" value="ECO:0007669"/>
    <property type="project" value="TreeGrafter"/>
</dbReference>
<keyword evidence="4" id="KW-0349">Heme</keyword>
<dbReference type="GO" id="GO:0020037">
    <property type="term" value="F:heme binding"/>
    <property type="evidence" value="ECO:0007669"/>
    <property type="project" value="InterPro"/>
</dbReference>
<comment type="similarity">
    <text evidence="1">Belongs to the cytochrome P450 family.</text>
</comment>
<dbReference type="CDD" id="cd11043">
    <property type="entry name" value="CYP90-like"/>
    <property type="match status" value="1"/>
</dbReference>
<dbReference type="InterPro" id="IPR036396">
    <property type="entry name" value="Cyt_P450_sf"/>
</dbReference>
<dbReference type="GO" id="GO:0004497">
    <property type="term" value="F:monooxygenase activity"/>
    <property type="evidence" value="ECO:0007669"/>
    <property type="project" value="InterPro"/>
</dbReference>